<reference evidence="2" key="2">
    <citation type="submission" date="2018-10" db="UniProtKB">
        <authorList>
            <consortium name="EnsemblPlants"/>
        </authorList>
    </citation>
    <scope>IDENTIFICATION</scope>
</reference>
<dbReference type="PANTHER" id="PTHR34710">
    <property type="entry name" value="OS03G0834100 PROTEIN"/>
    <property type="match status" value="1"/>
</dbReference>
<dbReference type="PANTHER" id="PTHR34710:SF17">
    <property type="entry name" value="FLZ-TYPE DOMAIN-CONTAINING PROTEIN"/>
    <property type="match status" value="1"/>
</dbReference>
<keyword evidence="3" id="KW-1185">Reference proteome</keyword>
<dbReference type="AlphaFoldDB" id="A0A3B6LPN6"/>
<dbReference type="GeneID" id="123116500"/>
<dbReference type="Pfam" id="PF12274">
    <property type="entry name" value="DUF3615"/>
    <property type="match status" value="1"/>
</dbReference>
<evidence type="ECO:0000259" key="1">
    <source>
        <dbReference type="Pfam" id="PF12274"/>
    </source>
</evidence>
<dbReference type="RefSeq" id="XP_044393387.1">
    <property type="nucleotide sequence ID" value="XM_044537452.1"/>
</dbReference>
<sequence length="269" mass="29857">MGSALLSMVRMMKPKKDGAPPAFVHDLHREYQILQERSVCGCGSQSLPHHGTTATPCRQRTEEERDASIICHVHLALRHYNATNPGSEFVPVKPLMAAYVGFQSHIWVHVGFVAHRKKIASSKRRRNQANDTDKTFFAELRYSHHSGAPAVETCTIIEKSSRKSHLKTACAFCPESFQILHPLDGSFLCGKKSQANEGQGFIHFTNLLELPFTCPMASGQGKEDAAAPEEEEEHSSVLSWAALPFLLGYLCRSLMISIWTRSGAKLARS</sequence>
<evidence type="ECO:0000313" key="2">
    <source>
        <dbReference type="EnsemblPlants" id="TraesCS5B02G287200.1"/>
    </source>
</evidence>
<feature type="domain" description="DUF3615" evidence="1">
    <location>
        <begin position="74"/>
        <end position="182"/>
    </location>
</feature>
<evidence type="ECO:0000313" key="3">
    <source>
        <dbReference type="Proteomes" id="UP000019116"/>
    </source>
</evidence>
<organism evidence="2">
    <name type="scientific">Triticum aestivum</name>
    <name type="common">Wheat</name>
    <dbReference type="NCBI Taxonomy" id="4565"/>
    <lineage>
        <taxon>Eukaryota</taxon>
        <taxon>Viridiplantae</taxon>
        <taxon>Streptophyta</taxon>
        <taxon>Embryophyta</taxon>
        <taxon>Tracheophyta</taxon>
        <taxon>Spermatophyta</taxon>
        <taxon>Magnoliopsida</taxon>
        <taxon>Liliopsida</taxon>
        <taxon>Poales</taxon>
        <taxon>Poaceae</taxon>
        <taxon>BOP clade</taxon>
        <taxon>Pooideae</taxon>
        <taxon>Triticodae</taxon>
        <taxon>Triticeae</taxon>
        <taxon>Triticinae</taxon>
        <taxon>Triticum</taxon>
    </lineage>
</organism>
<dbReference type="Gramene" id="TraesCS5B02G287200.1">
    <property type="protein sequence ID" value="TraesCS5B02G287200.1"/>
    <property type="gene ID" value="TraesCS5B02G287200"/>
</dbReference>
<dbReference type="STRING" id="4565.A0A3B6LPN6"/>
<dbReference type="Gramene" id="TraesCS5B03G0743500.1">
    <property type="protein sequence ID" value="TraesCS5B03G0743500.1.CDS"/>
    <property type="gene ID" value="TraesCS5B03G0743500"/>
</dbReference>
<dbReference type="EnsemblPlants" id="TraesCS5B02G287200.1">
    <property type="protein sequence ID" value="TraesCS5B02G287200.1"/>
    <property type="gene ID" value="TraesCS5B02G287200"/>
</dbReference>
<name>A0A3B6LPN6_WHEAT</name>
<gene>
    <name evidence="2" type="primary">LOC123116500</name>
</gene>
<dbReference type="Proteomes" id="UP000019116">
    <property type="component" value="Chromosome 5B"/>
</dbReference>
<reference evidence="2" key="1">
    <citation type="submission" date="2018-08" db="EMBL/GenBank/DDBJ databases">
        <authorList>
            <person name="Rossello M."/>
        </authorList>
    </citation>
    <scope>NUCLEOTIDE SEQUENCE [LARGE SCALE GENOMIC DNA]</scope>
    <source>
        <strain evidence="2">cv. Chinese Spring</strain>
    </source>
</reference>
<accession>A0A3B6LPN6</accession>
<dbReference type="InterPro" id="IPR022059">
    <property type="entry name" value="DUF3615"/>
</dbReference>
<dbReference type="OrthoDB" id="678675at2759"/>
<protein>
    <recommendedName>
        <fullName evidence="1">DUF3615 domain-containing protein</fullName>
    </recommendedName>
</protein>
<proteinExistence type="predicted"/>